<evidence type="ECO:0000313" key="2">
    <source>
        <dbReference type="EMBL" id="CAL1381404.1"/>
    </source>
</evidence>
<dbReference type="Pfam" id="PF07727">
    <property type="entry name" value="RVT_2"/>
    <property type="match status" value="1"/>
</dbReference>
<feature type="domain" description="Reverse transcriptase Ty1/copia-type" evidence="1">
    <location>
        <begin position="3"/>
        <end position="135"/>
    </location>
</feature>
<name>A0AAV2E6D6_9ROSI</name>
<keyword evidence="3" id="KW-1185">Reference proteome</keyword>
<evidence type="ECO:0000313" key="3">
    <source>
        <dbReference type="Proteomes" id="UP001497516"/>
    </source>
</evidence>
<dbReference type="AlphaFoldDB" id="A0AAV2E6D6"/>
<evidence type="ECO:0000259" key="1">
    <source>
        <dbReference type="Pfam" id="PF07727"/>
    </source>
</evidence>
<dbReference type="Proteomes" id="UP001497516">
    <property type="component" value="Chromosome 4"/>
</dbReference>
<dbReference type="InterPro" id="IPR013103">
    <property type="entry name" value="RVT_2"/>
</dbReference>
<sequence length="137" mass="15121">MPNVRGLFTVAAMKNWLLVNFDVNNAFLQGDLKETTYIESPPGYANGVGLDVILKLPRSVYGLKQAPCACTTAMEKNLKLSRGVGKLLKDHTFYKSVSGSLIYLTHTEAHIVYAAQVVSQIIEVARSTHLDNVKRLL</sequence>
<organism evidence="2 3">
    <name type="scientific">Linum trigynum</name>
    <dbReference type="NCBI Taxonomy" id="586398"/>
    <lineage>
        <taxon>Eukaryota</taxon>
        <taxon>Viridiplantae</taxon>
        <taxon>Streptophyta</taxon>
        <taxon>Embryophyta</taxon>
        <taxon>Tracheophyta</taxon>
        <taxon>Spermatophyta</taxon>
        <taxon>Magnoliopsida</taxon>
        <taxon>eudicotyledons</taxon>
        <taxon>Gunneridae</taxon>
        <taxon>Pentapetalae</taxon>
        <taxon>rosids</taxon>
        <taxon>fabids</taxon>
        <taxon>Malpighiales</taxon>
        <taxon>Linaceae</taxon>
        <taxon>Linum</taxon>
    </lineage>
</organism>
<protein>
    <recommendedName>
        <fullName evidence="1">Reverse transcriptase Ty1/copia-type domain-containing protein</fullName>
    </recommendedName>
</protein>
<gene>
    <name evidence="2" type="ORF">LTRI10_LOCUS22783</name>
</gene>
<proteinExistence type="predicted"/>
<reference evidence="2 3" key="1">
    <citation type="submission" date="2024-04" db="EMBL/GenBank/DDBJ databases">
        <authorList>
            <person name="Fracassetti M."/>
        </authorList>
    </citation>
    <scope>NUCLEOTIDE SEQUENCE [LARGE SCALE GENOMIC DNA]</scope>
</reference>
<dbReference type="EMBL" id="OZ034817">
    <property type="protein sequence ID" value="CAL1381404.1"/>
    <property type="molecule type" value="Genomic_DNA"/>
</dbReference>
<accession>A0AAV2E6D6</accession>